<accession>G7Y2Z7</accession>
<reference evidence="2" key="1">
    <citation type="journal article" date="2011" name="Genome Biol.">
        <title>The draft genome of the carcinogenic human liver fluke Clonorchis sinensis.</title>
        <authorList>
            <person name="Wang X."/>
            <person name="Chen W."/>
            <person name="Huang Y."/>
            <person name="Sun J."/>
            <person name="Men J."/>
            <person name="Liu H."/>
            <person name="Luo F."/>
            <person name="Guo L."/>
            <person name="Lv X."/>
            <person name="Deng C."/>
            <person name="Zhou C."/>
            <person name="Fan Y."/>
            <person name="Li X."/>
            <person name="Huang L."/>
            <person name="Hu Y."/>
            <person name="Liang C."/>
            <person name="Hu X."/>
            <person name="Xu J."/>
            <person name="Yu X."/>
        </authorList>
    </citation>
    <scope>NUCLEOTIDE SEQUENCE [LARGE SCALE GENOMIC DNA]</scope>
    <source>
        <strain evidence="2">Henan</strain>
    </source>
</reference>
<feature type="compositionally biased region" description="Polar residues" evidence="1">
    <location>
        <begin position="1"/>
        <end position="10"/>
    </location>
</feature>
<evidence type="ECO:0000256" key="1">
    <source>
        <dbReference type="SAM" id="MobiDB-lite"/>
    </source>
</evidence>
<feature type="region of interest" description="Disordered" evidence="1">
    <location>
        <begin position="1"/>
        <end position="47"/>
    </location>
</feature>
<keyword evidence="3" id="KW-1185">Reference proteome</keyword>
<organism evidence="2 3">
    <name type="scientific">Clonorchis sinensis</name>
    <name type="common">Chinese liver fluke</name>
    <dbReference type="NCBI Taxonomy" id="79923"/>
    <lineage>
        <taxon>Eukaryota</taxon>
        <taxon>Metazoa</taxon>
        <taxon>Spiralia</taxon>
        <taxon>Lophotrochozoa</taxon>
        <taxon>Platyhelminthes</taxon>
        <taxon>Trematoda</taxon>
        <taxon>Digenea</taxon>
        <taxon>Opisthorchiida</taxon>
        <taxon>Opisthorchiata</taxon>
        <taxon>Opisthorchiidae</taxon>
        <taxon>Clonorchis</taxon>
    </lineage>
</organism>
<reference key="2">
    <citation type="submission" date="2011-10" db="EMBL/GenBank/DDBJ databases">
        <title>The genome and transcriptome sequence of Clonorchis sinensis provide insights into the carcinogenic liver fluke.</title>
        <authorList>
            <person name="Wang X."/>
            <person name="Huang Y."/>
            <person name="Chen W."/>
            <person name="Liu H."/>
            <person name="Guo L."/>
            <person name="Chen Y."/>
            <person name="Luo F."/>
            <person name="Zhou W."/>
            <person name="Sun J."/>
            <person name="Mao Q."/>
            <person name="Liang P."/>
            <person name="Zhou C."/>
            <person name="Tian Y."/>
            <person name="Men J."/>
            <person name="Lv X."/>
            <person name="Huang L."/>
            <person name="Zhou J."/>
            <person name="Hu Y."/>
            <person name="Li R."/>
            <person name="Zhang F."/>
            <person name="Lei H."/>
            <person name="Li X."/>
            <person name="Hu X."/>
            <person name="Liang C."/>
            <person name="Xu J."/>
            <person name="Wu Z."/>
            <person name="Yu X."/>
        </authorList>
    </citation>
    <scope>NUCLEOTIDE SEQUENCE</scope>
    <source>
        <strain>Henan</strain>
    </source>
</reference>
<name>G7Y2Z7_CLOSI</name>
<evidence type="ECO:0000313" key="2">
    <source>
        <dbReference type="EMBL" id="GAA47323.1"/>
    </source>
</evidence>
<gene>
    <name evidence="2" type="ORF">CLF_100219</name>
</gene>
<protein>
    <submittedName>
        <fullName evidence="2">Uncharacterized protein</fullName>
    </submittedName>
</protein>
<dbReference type="AlphaFoldDB" id="G7Y2Z7"/>
<proteinExistence type="predicted"/>
<dbReference type="Proteomes" id="UP000008909">
    <property type="component" value="Unassembled WGS sequence"/>
</dbReference>
<evidence type="ECO:0000313" key="3">
    <source>
        <dbReference type="Proteomes" id="UP000008909"/>
    </source>
</evidence>
<feature type="compositionally biased region" description="Polar residues" evidence="1">
    <location>
        <begin position="34"/>
        <end position="47"/>
    </location>
</feature>
<dbReference type="EMBL" id="DF142834">
    <property type="protein sequence ID" value="GAA47323.1"/>
    <property type="molecule type" value="Genomic_DNA"/>
</dbReference>
<feature type="non-terminal residue" evidence="2">
    <location>
        <position position="139"/>
    </location>
</feature>
<sequence>MTPLPSSSSKRLLDPESPSSIPPVRSKKRLTARRPSSQPPHLSKSVNTALQATSDCSVILTDIYLPPQPATLISPVTSRISGPERPGNLRARLHKMQHEISSLQNIQPIACLLNPDATCDPATLEKASTLIDTIAVEIC</sequence>